<reference evidence="3 4" key="1">
    <citation type="submission" date="2023-11" db="EMBL/GenBank/DDBJ databases">
        <title>Plant-associative lifestyle of Vibrio porteresiae and its evolutionary dynamics.</title>
        <authorList>
            <person name="Rameshkumar N."/>
            <person name="Kirti K."/>
        </authorList>
    </citation>
    <scope>NUCLEOTIDE SEQUENCE [LARGE SCALE GENOMIC DNA]</scope>
    <source>
        <strain evidence="3 4">MSSRF30</strain>
    </source>
</reference>
<keyword evidence="4" id="KW-1185">Reference proteome</keyword>
<feature type="domain" description="Amidase" evidence="1">
    <location>
        <begin position="35"/>
        <end position="437"/>
    </location>
</feature>
<dbReference type="EMBL" id="CP138203">
    <property type="protein sequence ID" value="WPC72652.1"/>
    <property type="molecule type" value="Genomic_DNA"/>
</dbReference>
<evidence type="ECO:0000259" key="1">
    <source>
        <dbReference type="Pfam" id="PF01425"/>
    </source>
</evidence>
<dbReference type="PANTHER" id="PTHR11895">
    <property type="entry name" value="TRANSAMIDASE"/>
    <property type="match status" value="1"/>
</dbReference>
<dbReference type="InterPro" id="IPR023631">
    <property type="entry name" value="Amidase_dom"/>
</dbReference>
<dbReference type="NCBIfam" id="NF006043">
    <property type="entry name" value="PRK08186.1"/>
    <property type="match status" value="1"/>
</dbReference>
<dbReference type="PANTHER" id="PTHR11895:SF169">
    <property type="entry name" value="GLUTAMYL-TRNA(GLN) AMIDOTRANSFERASE"/>
    <property type="match status" value="1"/>
</dbReference>
<dbReference type="Gene3D" id="1.20.58.1700">
    <property type="match status" value="1"/>
</dbReference>
<protein>
    <submittedName>
        <fullName evidence="3">Allophanate hydrolase</fullName>
        <ecNumber evidence="3">3.5.1.54</ecNumber>
    </submittedName>
</protein>
<dbReference type="Gene3D" id="3.90.1300.10">
    <property type="entry name" value="Amidase signature (AS) domain"/>
    <property type="match status" value="1"/>
</dbReference>
<dbReference type="Proteomes" id="UP001304071">
    <property type="component" value="Chromosome 1"/>
</dbReference>
<dbReference type="SUPFAM" id="SSF75304">
    <property type="entry name" value="Amidase signature (AS) enzymes"/>
    <property type="match status" value="1"/>
</dbReference>
<accession>A0ABZ0QA40</accession>
<dbReference type="Pfam" id="PF01425">
    <property type="entry name" value="Amidase"/>
    <property type="match status" value="1"/>
</dbReference>
<feature type="domain" description="Allophanate hydrolase C-terminal" evidence="2">
    <location>
        <begin position="463"/>
        <end position="585"/>
    </location>
</feature>
<sequence length="592" mass="63734">MMTNPLTIDQLLQAYQSGQLSVGDYLATQLELARNDEHNAWLSLISDEQLAAYVRVLEQSKPASLPLYGVPFAIKDNIDLIDLPTTAGCREYTYQPQESAFVVQRLIEAGAVPLGKANLDQFATGLVGTRSPWGECHNSFNPDYVSGGSSSGSAVSVAKGQVFFSLGTDTAGSGRVPASFNNLYGMKGSRGALSCSGVVPACKSLDCVTIFARSAEDIEQVFPVAAQYDGQDCYSRTVEPQPDSVASFKGLKVGVPTPDHLAFFGNEAYQKAFTHAVEKLEQLGAHVVEFDLKPFLDAASLLYQGPWVAERYAAIQAFFDAQPTACLPVIETIIGGAKGITAADTFKAMYQLQAYKQQCDALMAEVDVVLTPTAGTIYTIEQVNGDPIQKNSDLGYYTNFMNLLDYCAVALPVEITESGLPFGVTLFTTAFNDYRLLSLASAWQQASDLPLGATGQHCTAKMDILVCGAHMSGLPLNHQMTAIGGSLLQRMNTSANYRCYALAGGPPYRPGLVRDDQNGAAIEIEVWQVNQSGVGQLLEQIPHPLGLGSVELEDGRWVKGFICEPCGLAGAEEITSFGSWRHYLQQGKSTAR</sequence>
<dbReference type="InterPro" id="IPR014085">
    <property type="entry name" value="Allophanate_hydrolase"/>
</dbReference>
<evidence type="ECO:0000259" key="2">
    <source>
        <dbReference type="Pfam" id="PF21986"/>
    </source>
</evidence>
<dbReference type="NCBIfam" id="TIGR02713">
    <property type="entry name" value="allophanate_hyd"/>
    <property type="match status" value="1"/>
</dbReference>
<dbReference type="Gene3D" id="3.10.490.10">
    <property type="entry name" value="Gamma-glutamyl cyclotransferase-like"/>
    <property type="match status" value="1"/>
</dbReference>
<dbReference type="InterPro" id="IPR000120">
    <property type="entry name" value="Amidase"/>
</dbReference>
<evidence type="ECO:0000313" key="3">
    <source>
        <dbReference type="EMBL" id="WPC72652.1"/>
    </source>
</evidence>
<keyword evidence="3" id="KW-0378">Hydrolase</keyword>
<dbReference type="Pfam" id="PF21986">
    <property type="entry name" value="AH_C"/>
    <property type="match status" value="1"/>
</dbReference>
<gene>
    <name evidence="3" type="primary">atzF</name>
    <name evidence="3" type="ORF">R8Z52_10990</name>
</gene>
<dbReference type="RefSeq" id="WP_261892217.1">
    <property type="nucleotide sequence ID" value="NZ_AP024895.1"/>
</dbReference>
<dbReference type="InterPro" id="IPR053844">
    <property type="entry name" value="AH_C"/>
</dbReference>
<dbReference type="InterPro" id="IPR036928">
    <property type="entry name" value="AS_sf"/>
</dbReference>
<evidence type="ECO:0000313" key="4">
    <source>
        <dbReference type="Proteomes" id="UP001304071"/>
    </source>
</evidence>
<organism evidence="3 4">
    <name type="scientific">Vibrio porteresiae DSM 19223</name>
    <dbReference type="NCBI Taxonomy" id="1123496"/>
    <lineage>
        <taxon>Bacteria</taxon>
        <taxon>Pseudomonadati</taxon>
        <taxon>Pseudomonadota</taxon>
        <taxon>Gammaproteobacteria</taxon>
        <taxon>Vibrionales</taxon>
        <taxon>Vibrionaceae</taxon>
        <taxon>Vibrio</taxon>
    </lineage>
</organism>
<dbReference type="EC" id="3.5.1.54" evidence="3"/>
<name>A0ABZ0QA40_9VIBR</name>
<dbReference type="GO" id="GO:0004039">
    <property type="term" value="F:allophanate hydrolase activity"/>
    <property type="evidence" value="ECO:0007669"/>
    <property type="project" value="UniProtKB-EC"/>
</dbReference>
<proteinExistence type="predicted"/>